<feature type="transmembrane region" description="Helical" evidence="6">
    <location>
        <begin position="112"/>
        <end position="132"/>
    </location>
</feature>
<dbReference type="OrthoDB" id="10030083at2759"/>
<evidence type="ECO:0000256" key="4">
    <source>
        <dbReference type="ARBA" id="ARBA00022989"/>
    </source>
</evidence>
<dbReference type="InterPro" id="IPR043216">
    <property type="entry name" value="PAP-like"/>
</dbReference>
<dbReference type="GO" id="GO:0000329">
    <property type="term" value="C:fungal-type vacuole membrane"/>
    <property type="evidence" value="ECO:0007669"/>
    <property type="project" value="EnsemblFungi"/>
</dbReference>
<dbReference type="GO" id="GO:0008195">
    <property type="term" value="F:phosphatidate phosphatase activity"/>
    <property type="evidence" value="ECO:0007669"/>
    <property type="project" value="EnsemblFungi"/>
</dbReference>
<dbReference type="InterPro" id="IPR036938">
    <property type="entry name" value="PAP2/HPO_sf"/>
</dbReference>
<dbReference type="RefSeq" id="XP_024714527.1">
    <property type="nucleotide sequence ID" value="XM_024857391.1"/>
</dbReference>
<dbReference type="PANTHER" id="PTHR10165:SF35">
    <property type="entry name" value="RE23632P"/>
    <property type="match status" value="1"/>
</dbReference>
<evidence type="ECO:0000259" key="7">
    <source>
        <dbReference type="SMART" id="SM00014"/>
    </source>
</evidence>
<dbReference type="Proteomes" id="UP000241107">
    <property type="component" value="Unassembled WGS sequence"/>
</dbReference>
<dbReference type="GO" id="GO:0000810">
    <property type="term" value="F:diacylglycerol diphosphate phosphatase activity"/>
    <property type="evidence" value="ECO:0007669"/>
    <property type="project" value="EnsemblFungi"/>
</dbReference>
<evidence type="ECO:0000256" key="3">
    <source>
        <dbReference type="ARBA" id="ARBA00022692"/>
    </source>
</evidence>
<feature type="transmembrane region" description="Helical" evidence="6">
    <location>
        <begin position="86"/>
        <end position="105"/>
    </location>
</feature>
<feature type="transmembrane region" description="Helical" evidence="6">
    <location>
        <begin position="240"/>
        <end position="263"/>
    </location>
</feature>
<protein>
    <recommendedName>
        <fullName evidence="7">Phosphatidic acid phosphatase type 2/haloperoxidase domain-containing protein</fullName>
    </recommendedName>
</protein>
<feature type="transmembrane region" description="Helical" evidence="6">
    <location>
        <begin position="41"/>
        <end position="57"/>
    </location>
</feature>
<dbReference type="InterPro" id="IPR000326">
    <property type="entry name" value="PAP2/HPO"/>
</dbReference>
<accession>A0A2P7YTU8</accession>
<keyword evidence="5 6" id="KW-0472">Membrane</keyword>
<dbReference type="SMART" id="SM00014">
    <property type="entry name" value="acidPPc"/>
    <property type="match status" value="1"/>
</dbReference>
<organism evidence="8 9">
    <name type="scientific">Candidozyma pseudohaemuli</name>
    <dbReference type="NCBI Taxonomy" id="418784"/>
    <lineage>
        <taxon>Eukaryota</taxon>
        <taxon>Fungi</taxon>
        <taxon>Dikarya</taxon>
        <taxon>Ascomycota</taxon>
        <taxon>Saccharomycotina</taxon>
        <taxon>Pichiomycetes</taxon>
        <taxon>Metschnikowiaceae</taxon>
        <taxon>Candidozyma</taxon>
    </lineage>
</organism>
<keyword evidence="9" id="KW-1185">Reference proteome</keyword>
<dbReference type="GO" id="GO:0045121">
    <property type="term" value="C:membrane raft"/>
    <property type="evidence" value="ECO:0007669"/>
    <property type="project" value="EnsemblFungi"/>
</dbReference>
<dbReference type="VEuPathDB" id="FungiDB:C7M61_002001"/>
<dbReference type="GO" id="GO:0046839">
    <property type="term" value="P:phospholipid dephosphorylation"/>
    <property type="evidence" value="ECO:0007669"/>
    <property type="project" value="TreeGrafter"/>
</dbReference>
<evidence type="ECO:0000256" key="2">
    <source>
        <dbReference type="ARBA" id="ARBA00008816"/>
    </source>
</evidence>
<evidence type="ECO:0000256" key="6">
    <source>
        <dbReference type="SAM" id="Phobius"/>
    </source>
</evidence>
<comment type="caution">
    <text evidence="8">The sequence shown here is derived from an EMBL/GenBank/DDBJ whole genome shotgun (WGS) entry which is preliminary data.</text>
</comment>
<dbReference type="GO" id="GO:0042802">
    <property type="term" value="F:identical protein binding"/>
    <property type="evidence" value="ECO:0007669"/>
    <property type="project" value="EnsemblFungi"/>
</dbReference>
<dbReference type="STRING" id="418784.A0A2P7YTU8"/>
<dbReference type="GO" id="GO:0006644">
    <property type="term" value="P:phospholipid metabolic process"/>
    <property type="evidence" value="ECO:0007669"/>
    <property type="project" value="EnsemblFungi"/>
</dbReference>
<keyword evidence="4 6" id="KW-1133">Transmembrane helix</keyword>
<gene>
    <name evidence="8" type="ORF">C7M61_002001</name>
</gene>
<proteinExistence type="inferred from homology"/>
<dbReference type="SUPFAM" id="SSF48317">
    <property type="entry name" value="Acid phosphatase/Vanadium-dependent haloperoxidase"/>
    <property type="match status" value="1"/>
</dbReference>
<evidence type="ECO:0000256" key="1">
    <source>
        <dbReference type="ARBA" id="ARBA00004141"/>
    </source>
</evidence>
<dbReference type="Gene3D" id="1.20.144.10">
    <property type="entry name" value="Phosphatidic acid phosphatase type 2/haloperoxidase"/>
    <property type="match status" value="1"/>
</dbReference>
<keyword evidence="3 6" id="KW-0812">Transmembrane</keyword>
<feature type="transmembrane region" description="Helical" evidence="6">
    <location>
        <begin position="191"/>
        <end position="209"/>
    </location>
</feature>
<feature type="domain" description="Phosphatidic acid phosphatase type 2/haloperoxidase" evidence="7">
    <location>
        <begin position="119"/>
        <end position="262"/>
    </location>
</feature>
<evidence type="ECO:0000313" key="8">
    <source>
        <dbReference type="EMBL" id="PSK39390.1"/>
    </source>
</evidence>
<dbReference type="AlphaFoldDB" id="A0A2P7YTU8"/>
<comment type="subcellular location">
    <subcellularLocation>
        <location evidence="1">Membrane</location>
        <topology evidence="1">Multi-pass membrane protein</topology>
    </subcellularLocation>
</comment>
<dbReference type="Pfam" id="PF01569">
    <property type="entry name" value="PAP2"/>
    <property type="match status" value="1"/>
</dbReference>
<evidence type="ECO:0000313" key="9">
    <source>
        <dbReference type="Proteomes" id="UP000241107"/>
    </source>
</evidence>
<dbReference type="GeneID" id="36565391"/>
<dbReference type="EMBL" id="PYFQ01000003">
    <property type="protein sequence ID" value="PSK39390.1"/>
    <property type="molecule type" value="Genomic_DNA"/>
</dbReference>
<comment type="similarity">
    <text evidence="2">Belongs to the PA-phosphatase related phosphoesterase family.</text>
</comment>
<sequence length="293" mass="33194">MDRVYNFINYFHKDDTINRTTLGIDRIRGGPFFLRWRGSDLIALVLLFVLYPIVYQIEPFQRQFYVDDLTISHPFAEHERVTAGELFFYALVVPVAVIGVVSAIITKPQHKVYVTYVSLLGLLLSVFSASIITDLLKNAFGRHRPDFLARCEPKPDTPKGVLVLAKDVCTTENIDRLLDGFRTTPSGHSSISFAGLLFTSLWLAGQLAVTRPYLGFWRWAIVATPTIGAALIALSRTEDYRHHFIDITVGLLLGILIAVWLYLRLFPALSHERSFEPRVIVEEEAEEHGYSPV</sequence>
<reference evidence="8 9" key="1">
    <citation type="submission" date="2018-03" db="EMBL/GenBank/DDBJ databases">
        <title>Candida pseudohaemulonii genome assembly and annotation.</title>
        <authorList>
            <person name="Munoz J.F."/>
            <person name="Gade L.G."/>
            <person name="Chow N.A."/>
            <person name="Litvintseva A.P."/>
            <person name="Loparev V.N."/>
            <person name="Cuomo C.A."/>
        </authorList>
    </citation>
    <scope>NUCLEOTIDE SEQUENCE [LARGE SCALE GENOMIC DNA]</scope>
    <source>
        <strain evidence="8 9">B12108</strain>
    </source>
</reference>
<feature type="transmembrane region" description="Helical" evidence="6">
    <location>
        <begin position="216"/>
        <end position="234"/>
    </location>
</feature>
<name>A0A2P7YTU8_9ASCO</name>
<dbReference type="CDD" id="cd03390">
    <property type="entry name" value="PAP2_containing_1_like"/>
    <property type="match status" value="1"/>
</dbReference>
<evidence type="ECO:0000256" key="5">
    <source>
        <dbReference type="ARBA" id="ARBA00023136"/>
    </source>
</evidence>
<dbReference type="PANTHER" id="PTHR10165">
    <property type="entry name" value="LIPID PHOSPHATE PHOSPHATASE"/>
    <property type="match status" value="1"/>
</dbReference>